<proteinExistence type="predicted"/>
<organism evidence="1 2">
    <name type="scientific">Belnapia mucosa</name>
    <dbReference type="NCBI Taxonomy" id="2804532"/>
    <lineage>
        <taxon>Bacteria</taxon>
        <taxon>Pseudomonadati</taxon>
        <taxon>Pseudomonadota</taxon>
        <taxon>Alphaproteobacteria</taxon>
        <taxon>Acetobacterales</taxon>
        <taxon>Roseomonadaceae</taxon>
        <taxon>Belnapia</taxon>
    </lineage>
</organism>
<gene>
    <name evidence="1" type="ORF">JMJ55_11515</name>
</gene>
<evidence type="ECO:0000313" key="1">
    <source>
        <dbReference type="EMBL" id="MBL6455954.1"/>
    </source>
</evidence>
<dbReference type="Proteomes" id="UP000606490">
    <property type="component" value="Unassembled WGS sequence"/>
</dbReference>
<dbReference type="RefSeq" id="WP_202825701.1">
    <property type="nucleotide sequence ID" value="NZ_JAEUXJ010000004.1"/>
</dbReference>
<keyword evidence="2" id="KW-1185">Reference proteome</keyword>
<reference evidence="1 2" key="1">
    <citation type="submission" date="2021-01" db="EMBL/GenBank/DDBJ databases">
        <title>Belnapia mucosa sp. nov. and Belnapia arida sp. nov., isolated from the Tabernas Desert (Almeria, Spain).</title>
        <authorList>
            <person name="Molina-Menor E."/>
            <person name="Vidal-Verdu A."/>
            <person name="Calonge A."/>
            <person name="Satari L."/>
            <person name="Pereto Magraner J."/>
            <person name="Porcar Miralles M."/>
        </authorList>
    </citation>
    <scope>NUCLEOTIDE SEQUENCE [LARGE SCALE GENOMIC DNA]</scope>
    <source>
        <strain evidence="1 2">T6</strain>
    </source>
</reference>
<name>A0ABS1V2M5_9PROT</name>
<accession>A0ABS1V2M5</accession>
<comment type="caution">
    <text evidence="1">The sequence shown here is derived from an EMBL/GenBank/DDBJ whole genome shotgun (WGS) entry which is preliminary data.</text>
</comment>
<evidence type="ECO:0000313" key="2">
    <source>
        <dbReference type="Proteomes" id="UP000606490"/>
    </source>
</evidence>
<sequence>MHERFVVSYMVEWMGTPRERHFPTFAAAVDFANRITTDGTTTYPDVAAITRLTRKHKHCDWEQDQSFGISEVSGGKNLSMLNNGIIQDYAWGHV</sequence>
<dbReference type="EMBL" id="JAEUXJ010000004">
    <property type="protein sequence ID" value="MBL6455954.1"/>
    <property type="molecule type" value="Genomic_DNA"/>
</dbReference>
<protein>
    <submittedName>
        <fullName evidence="1">Uncharacterized protein</fullName>
    </submittedName>
</protein>